<dbReference type="EC" id="2.8.2.-" evidence="5"/>
<dbReference type="GO" id="GO:0008146">
    <property type="term" value="F:sulfotransferase activity"/>
    <property type="evidence" value="ECO:0007669"/>
    <property type="project" value="InterPro"/>
</dbReference>
<feature type="domain" description="Sulfotransferase" evidence="6">
    <location>
        <begin position="36"/>
        <end position="251"/>
    </location>
</feature>
<feature type="non-terminal residue" evidence="7">
    <location>
        <position position="251"/>
    </location>
</feature>
<dbReference type="InterPro" id="IPR000863">
    <property type="entry name" value="Sulfotransferase_dom"/>
</dbReference>
<proteinExistence type="inferred from homology"/>
<keyword evidence="8" id="KW-1185">Reference proteome</keyword>
<name>A0AAV7PSL3_PLEWA</name>
<dbReference type="InterPro" id="IPR027417">
    <property type="entry name" value="P-loop_NTPase"/>
</dbReference>
<dbReference type="FunFam" id="3.40.50.300:FF:000433">
    <property type="entry name" value="Estrogen sulfotransferase"/>
    <property type="match status" value="1"/>
</dbReference>
<organism evidence="7 8">
    <name type="scientific">Pleurodeles waltl</name>
    <name type="common">Iberian ribbed newt</name>
    <dbReference type="NCBI Taxonomy" id="8319"/>
    <lineage>
        <taxon>Eukaryota</taxon>
        <taxon>Metazoa</taxon>
        <taxon>Chordata</taxon>
        <taxon>Craniata</taxon>
        <taxon>Vertebrata</taxon>
        <taxon>Euteleostomi</taxon>
        <taxon>Amphibia</taxon>
        <taxon>Batrachia</taxon>
        <taxon>Caudata</taxon>
        <taxon>Salamandroidea</taxon>
        <taxon>Salamandridae</taxon>
        <taxon>Pleurodelinae</taxon>
        <taxon>Pleurodeles</taxon>
    </lineage>
</organism>
<dbReference type="Pfam" id="PF00685">
    <property type="entry name" value="Sulfotransfer_1"/>
    <property type="match status" value="1"/>
</dbReference>
<sequence length="251" mass="29540">YIMSDEYISYKGILFHPLACEPTHLSFVENEFQVLDDDVFNLTYPKTGTTWIMEILSLIRSKGDPTWTKTVPNWNRVPWLENVETPEIIISMSLKPRHFTSHLAKKIFCHSFFSSKAKAIYTVRDPKDLLVSLYYFSKMTIYFKDPGTFEEFLELFLKGDMPYGSWFDHVRGWMELRGQSNFLLLTYDDLQQDLRGTVVKICKFLGKELDDQAINLVVEHATFENMKNNKMSNFSLLDDRFDLNMSPFMRK</sequence>
<dbReference type="PANTHER" id="PTHR11783">
    <property type="entry name" value="SULFOTRANSFERASE SULT"/>
    <property type="match status" value="1"/>
</dbReference>
<comment type="subcellular location">
    <subcellularLocation>
        <location evidence="1">Cytoplasm</location>
    </subcellularLocation>
</comment>
<accession>A0AAV7PSL3</accession>
<evidence type="ECO:0000313" key="8">
    <source>
        <dbReference type="Proteomes" id="UP001066276"/>
    </source>
</evidence>
<evidence type="ECO:0000259" key="6">
    <source>
        <dbReference type="Pfam" id="PF00685"/>
    </source>
</evidence>
<keyword evidence="4 5" id="KW-0808">Transferase</keyword>
<evidence type="ECO:0000256" key="2">
    <source>
        <dbReference type="ARBA" id="ARBA00005771"/>
    </source>
</evidence>
<dbReference type="Gene3D" id="3.40.50.300">
    <property type="entry name" value="P-loop containing nucleotide triphosphate hydrolases"/>
    <property type="match status" value="1"/>
</dbReference>
<evidence type="ECO:0000256" key="5">
    <source>
        <dbReference type="RuleBase" id="RU361155"/>
    </source>
</evidence>
<dbReference type="AlphaFoldDB" id="A0AAV7PSL3"/>
<dbReference type="Proteomes" id="UP001066276">
    <property type="component" value="Chromosome 7"/>
</dbReference>
<gene>
    <name evidence="7" type="ORF">NDU88_009615</name>
</gene>
<dbReference type="EMBL" id="JANPWB010000011">
    <property type="protein sequence ID" value="KAJ1131277.1"/>
    <property type="molecule type" value="Genomic_DNA"/>
</dbReference>
<protein>
    <recommendedName>
        <fullName evidence="5">Sulfotransferase</fullName>
        <ecNumber evidence="5">2.8.2.-</ecNumber>
    </recommendedName>
</protein>
<keyword evidence="3" id="KW-0963">Cytoplasm</keyword>
<feature type="non-terminal residue" evidence="7">
    <location>
        <position position="1"/>
    </location>
</feature>
<evidence type="ECO:0000256" key="3">
    <source>
        <dbReference type="ARBA" id="ARBA00022490"/>
    </source>
</evidence>
<evidence type="ECO:0000256" key="1">
    <source>
        <dbReference type="ARBA" id="ARBA00004496"/>
    </source>
</evidence>
<evidence type="ECO:0000256" key="4">
    <source>
        <dbReference type="ARBA" id="ARBA00022679"/>
    </source>
</evidence>
<comment type="caution">
    <text evidence="7">The sequence shown here is derived from an EMBL/GenBank/DDBJ whole genome shotgun (WGS) entry which is preliminary data.</text>
</comment>
<comment type="similarity">
    <text evidence="2 5">Belongs to the sulfotransferase 1 family.</text>
</comment>
<evidence type="ECO:0000313" key="7">
    <source>
        <dbReference type="EMBL" id="KAJ1131277.1"/>
    </source>
</evidence>
<dbReference type="SUPFAM" id="SSF52540">
    <property type="entry name" value="P-loop containing nucleoside triphosphate hydrolases"/>
    <property type="match status" value="1"/>
</dbReference>
<dbReference type="GO" id="GO:0005737">
    <property type="term" value="C:cytoplasm"/>
    <property type="evidence" value="ECO:0007669"/>
    <property type="project" value="UniProtKB-SubCell"/>
</dbReference>
<reference evidence="7" key="1">
    <citation type="journal article" date="2022" name="bioRxiv">
        <title>Sequencing and chromosome-scale assembly of the giantPleurodeles waltlgenome.</title>
        <authorList>
            <person name="Brown T."/>
            <person name="Elewa A."/>
            <person name="Iarovenko S."/>
            <person name="Subramanian E."/>
            <person name="Araus A.J."/>
            <person name="Petzold A."/>
            <person name="Susuki M."/>
            <person name="Suzuki K.-i.T."/>
            <person name="Hayashi T."/>
            <person name="Toyoda A."/>
            <person name="Oliveira C."/>
            <person name="Osipova E."/>
            <person name="Leigh N.D."/>
            <person name="Simon A."/>
            <person name="Yun M.H."/>
        </authorList>
    </citation>
    <scope>NUCLEOTIDE SEQUENCE</scope>
    <source>
        <strain evidence="7">20211129_DDA</strain>
        <tissue evidence="7">Liver</tissue>
    </source>
</reference>